<accession>A0A6A6WUB2</accession>
<dbReference type="EMBL" id="MU002312">
    <property type="protein sequence ID" value="KAF2787494.1"/>
    <property type="molecule type" value="Genomic_DNA"/>
</dbReference>
<evidence type="ECO:0000313" key="2">
    <source>
        <dbReference type="Proteomes" id="UP000799757"/>
    </source>
</evidence>
<gene>
    <name evidence="1" type="ORF">K505DRAFT_125417</name>
</gene>
<sequence>MSEPLIYYTACDLFYEAFSLLTDFEVIRKWWSVCAMQCISSSITEQQEWRHRSLNIGLVGFSGGLDKRSAAEADCVEAEAMMQSHMVPIDPLRPQISDSLCPYSCDMITRNRIRQEGCHETIDTLQLLNSVAHATSRL</sequence>
<protein>
    <submittedName>
        <fullName evidence="1">Uncharacterized protein</fullName>
    </submittedName>
</protein>
<evidence type="ECO:0000313" key="1">
    <source>
        <dbReference type="EMBL" id="KAF2787494.1"/>
    </source>
</evidence>
<keyword evidence="2" id="KW-1185">Reference proteome</keyword>
<reference evidence="1" key="1">
    <citation type="journal article" date="2020" name="Stud. Mycol.">
        <title>101 Dothideomycetes genomes: a test case for predicting lifestyles and emergence of pathogens.</title>
        <authorList>
            <person name="Haridas S."/>
            <person name="Albert R."/>
            <person name="Binder M."/>
            <person name="Bloem J."/>
            <person name="Labutti K."/>
            <person name="Salamov A."/>
            <person name="Andreopoulos B."/>
            <person name="Baker S."/>
            <person name="Barry K."/>
            <person name="Bills G."/>
            <person name="Bluhm B."/>
            <person name="Cannon C."/>
            <person name="Castanera R."/>
            <person name="Culley D."/>
            <person name="Daum C."/>
            <person name="Ezra D."/>
            <person name="Gonzalez J."/>
            <person name="Henrissat B."/>
            <person name="Kuo A."/>
            <person name="Liang C."/>
            <person name="Lipzen A."/>
            <person name="Lutzoni F."/>
            <person name="Magnuson J."/>
            <person name="Mondo S."/>
            <person name="Nolan M."/>
            <person name="Ohm R."/>
            <person name="Pangilinan J."/>
            <person name="Park H.-J."/>
            <person name="Ramirez L."/>
            <person name="Alfaro M."/>
            <person name="Sun H."/>
            <person name="Tritt A."/>
            <person name="Yoshinaga Y."/>
            <person name="Zwiers L.-H."/>
            <person name="Turgeon B."/>
            <person name="Goodwin S."/>
            <person name="Spatafora J."/>
            <person name="Crous P."/>
            <person name="Grigoriev I."/>
        </authorList>
    </citation>
    <scope>NUCLEOTIDE SEQUENCE</scope>
    <source>
        <strain evidence="1">CBS 109.77</strain>
    </source>
</reference>
<dbReference type="Proteomes" id="UP000799757">
    <property type="component" value="Unassembled WGS sequence"/>
</dbReference>
<proteinExistence type="predicted"/>
<organism evidence="1 2">
    <name type="scientific">Melanomma pulvis-pyrius CBS 109.77</name>
    <dbReference type="NCBI Taxonomy" id="1314802"/>
    <lineage>
        <taxon>Eukaryota</taxon>
        <taxon>Fungi</taxon>
        <taxon>Dikarya</taxon>
        <taxon>Ascomycota</taxon>
        <taxon>Pezizomycotina</taxon>
        <taxon>Dothideomycetes</taxon>
        <taxon>Pleosporomycetidae</taxon>
        <taxon>Pleosporales</taxon>
        <taxon>Melanommataceae</taxon>
        <taxon>Melanomma</taxon>
    </lineage>
</organism>
<name>A0A6A6WUB2_9PLEO</name>
<dbReference type="AlphaFoldDB" id="A0A6A6WUB2"/>